<accession>A0A1B0CV42</accession>
<sequence>MADEIVVGGVCTIPEFIYTQHLNLCLDEIFVLIVTGLLKSMLIFGFLGQHLLPLCLRSHLTWHIGYDKLHNTSQDEDNVLKDHHKCQSCRKHVPVAWAEPVGFNRILRTIPVAAVLARVWIRFSWCCTPFLFVVRRIEDTTAAYVMILRMPYHAPISSTLSAKGRLAWVTIL</sequence>
<evidence type="ECO:0000313" key="2">
    <source>
        <dbReference type="EnsemblMetazoa" id="LLOJ008827-PA"/>
    </source>
</evidence>
<protein>
    <submittedName>
        <fullName evidence="2">Uncharacterized protein</fullName>
    </submittedName>
</protein>
<name>A0A1B0CV42_LUTLO</name>
<organism evidence="2 3">
    <name type="scientific">Lutzomyia longipalpis</name>
    <name type="common">Sand fly</name>
    <dbReference type="NCBI Taxonomy" id="7200"/>
    <lineage>
        <taxon>Eukaryota</taxon>
        <taxon>Metazoa</taxon>
        <taxon>Ecdysozoa</taxon>
        <taxon>Arthropoda</taxon>
        <taxon>Hexapoda</taxon>
        <taxon>Insecta</taxon>
        <taxon>Pterygota</taxon>
        <taxon>Neoptera</taxon>
        <taxon>Endopterygota</taxon>
        <taxon>Diptera</taxon>
        <taxon>Nematocera</taxon>
        <taxon>Psychodoidea</taxon>
        <taxon>Psychodidae</taxon>
        <taxon>Lutzomyia</taxon>
        <taxon>Lutzomyia</taxon>
    </lineage>
</organism>
<feature type="transmembrane region" description="Helical" evidence="1">
    <location>
        <begin position="29"/>
        <end position="48"/>
    </location>
</feature>
<keyword evidence="1" id="KW-0812">Transmembrane</keyword>
<dbReference type="VEuPathDB" id="VectorBase:LLOJ008827"/>
<keyword evidence="1" id="KW-1133">Transmembrane helix</keyword>
<dbReference type="AlphaFoldDB" id="A0A1B0CV42"/>
<evidence type="ECO:0000313" key="3">
    <source>
        <dbReference type="Proteomes" id="UP000092461"/>
    </source>
</evidence>
<evidence type="ECO:0000256" key="1">
    <source>
        <dbReference type="SAM" id="Phobius"/>
    </source>
</evidence>
<dbReference type="Proteomes" id="UP000092461">
    <property type="component" value="Unassembled WGS sequence"/>
</dbReference>
<reference evidence="2" key="1">
    <citation type="submission" date="2020-05" db="UniProtKB">
        <authorList>
            <consortium name="EnsemblMetazoa"/>
        </authorList>
    </citation>
    <scope>IDENTIFICATION</scope>
    <source>
        <strain evidence="2">Jacobina</strain>
    </source>
</reference>
<proteinExistence type="predicted"/>
<dbReference type="EMBL" id="AJWK01030096">
    <property type="status" value="NOT_ANNOTATED_CDS"/>
    <property type="molecule type" value="Genomic_DNA"/>
</dbReference>
<keyword evidence="1" id="KW-0472">Membrane</keyword>
<keyword evidence="3" id="KW-1185">Reference proteome</keyword>
<dbReference type="EnsemblMetazoa" id="LLOJ008827-RA">
    <property type="protein sequence ID" value="LLOJ008827-PA"/>
    <property type="gene ID" value="LLOJ008827"/>
</dbReference>